<dbReference type="UniPathway" id="UPA00333">
    <property type="reaction ID" value="UER00453"/>
</dbReference>
<feature type="binding site" evidence="1">
    <location>
        <position position="111"/>
    </location>
    <ligand>
        <name>substrate</name>
    </ligand>
</feature>
<gene>
    <name evidence="1" type="primary">kynA</name>
    <name evidence="2" type="ORF">BHK69_04090</name>
</gene>
<feature type="binding site" evidence="1">
    <location>
        <position position="305"/>
    </location>
    <ligand>
        <name>substrate</name>
    </ligand>
</feature>
<keyword evidence="3" id="KW-1185">Reference proteome</keyword>
<dbReference type="SUPFAM" id="SSF140959">
    <property type="entry name" value="Indolic compounds 2,3-dioxygenase-like"/>
    <property type="match status" value="1"/>
</dbReference>
<keyword evidence="1" id="KW-0223">Dioxygenase</keyword>
<dbReference type="PANTHER" id="PTHR10138">
    <property type="entry name" value="TRYPTOPHAN 2,3-DIOXYGENASE"/>
    <property type="match status" value="1"/>
</dbReference>
<organism evidence="2 3">
    <name type="scientific">Bosea vaviloviae</name>
    <dbReference type="NCBI Taxonomy" id="1526658"/>
    <lineage>
        <taxon>Bacteria</taxon>
        <taxon>Pseudomonadati</taxon>
        <taxon>Pseudomonadota</taxon>
        <taxon>Alphaproteobacteria</taxon>
        <taxon>Hyphomicrobiales</taxon>
        <taxon>Boseaceae</taxon>
        <taxon>Bosea</taxon>
    </lineage>
</organism>
<dbReference type="InterPro" id="IPR004981">
    <property type="entry name" value="Trp_2_3_dOase"/>
</dbReference>
<comment type="similarity">
    <text evidence="1">Belongs to the tryptophan 2,3-dioxygenase family.</text>
</comment>
<dbReference type="PANTHER" id="PTHR10138:SF0">
    <property type="entry name" value="TRYPTOPHAN 2,3-DIOXYGENASE"/>
    <property type="match status" value="1"/>
</dbReference>
<reference evidence="2 3" key="1">
    <citation type="journal article" date="2015" name="Antonie Van Leeuwenhoek">
        <title>Bosea vaviloviae sp. nov., a new species of slow-growing rhizobia isolated from nodules of the relict species Vavilovia formosa (Stev.) Fed.</title>
        <authorList>
            <person name="Safronova V.I."/>
            <person name="Kuznetsova I.G."/>
            <person name="Sazanova A.L."/>
            <person name="Kimeklis A.K."/>
            <person name="Belimov A.A."/>
            <person name="Andronov E.E."/>
            <person name="Pinaev A.G."/>
            <person name="Chizhevskaya E.P."/>
            <person name="Pukhaev A.R."/>
            <person name="Popov K.P."/>
            <person name="Willems A."/>
            <person name="Tikhonovich I.A."/>
        </authorList>
    </citation>
    <scope>NUCLEOTIDE SEQUENCE [LARGE SCALE GENOMIC DNA]</scope>
    <source>
        <strain evidence="2 3">Vaf18</strain>
    </source>
</reference>
<dbReference type="HAMAP" id="MF_01972">
    <property type="entry name" value="T23O"/>
    <property type="match status" value="1"/>
</dbReference>
<dbReference type="Pfam" id="PF03301">
    <property type="entry name" value="Trp_dioxygenase"/>
    <property type="match status" value="1"/>
</dbReference>
<comment type="catalytic activity">
    <reaction evidence="1">
        <text>L-tryptophan + O2 = N-formyl-L-kynurenine</text>
        <dbReference type="Rhea" id="RHEA:24536"/>
        <dbReference type="ChEBI" id="CHEBI:15379"/>
        <dbReference type="ChEBI" id="CHEBI:57912"/>
        <dbReference type="ChEBI" id="CHEBI:58629"/>
        <dbReference type="EC" id="1.13.11.11"/>
    </reaction>
</comment>
<dbReference type="GO" id="GO:0004833">
    <property type="term" value="F:L-tryptophan 2,3-dioxygenase activity"/>
    <property type="evidence" value="ECO:0007669"/>
    <property type="project" value="UniProtKB-UniRule"/>
</dbReference>
<dbReference type="AlphaFoldDB" id="A0A1D7TXD8"/>
<keyword evidence="1" id="KW-0349">Heme</keyword>
<dbReference type="GO" id="GO:0019442">
    <property type="term" value="P:L-tryptophan catabolic process to acetyl-CoA"/>
    <property type="evidence" value="ECO:0007669"/>
    <property type="project" value="TreeGrafter"/>
</dbReference>
<dbReference type="GO" id="GO:0020037">
    <property type="term" value="F:heme binding"/>
    <property type="evidence" value="ECO:0007669"/>
    <property type="project" value="UniProtKB-UniRule"/>
</dbReference>
<name>A0A1D7TXD8_9HYPH</name>
<feature type="binding site" evidence="1">
    <location>
        <begin position="40"/>
        <end position="44"/>
    </location>
    <ligand>
        <name>substrate</name>
    </ligand>
</feature>
<dbReference type="GO" id="GO:0046872">
    <property type="term" value="F:metal ion binding"/>
    <property type="evidence" value="ECO:0007669"/>
    <property type="project" value="UniProtKB-KW"/>
</dbReference>
<evidence type="ECO:0000313" key="3">
    <source>
        <dbReference type="Proteomes" id="UP000094969"/>
    </source>
</evidence>
<keyword evidence="1" id="KW-0479">Metal-binding</keyword>
<keyword evidence="1" id="KW-0560">Oxidoreductase</keyword>
<dbReference type="Proteomes" id="UP000094969">
    <property type="component" value="Chromosome"/>
</dbReference>
<evidence type="ECO:0000313" key="2">
    <source>
        <dbReference type="EMBL" id="AOO79772.1"/>
    </source>
</evidence>
<comment type="caution">
    <text evidence="1">Lacks conserved residue(s) required for the propagation of feature annotation.</text>
</comment>
<feature type="binding site" description="axial binding residue" evidence="1">
    <location>
        <position position="291"/>
    </location>
    <ligand>
        <name>heme</name>
        <dbReference type="ChEBI" id="CHEBI:30413"/>
    </ligand>
    <ligandPart>
        <name>Fe</name>
        <dbReference type="ChEBI" id="CHEBI:18248"/>
    </ligandPart>
</feature>
<dbReference type="EMBL" id="CP017147">
    <property type="protein sequence ID" value="AOO79772.1"/>
    <property type="molecule type" value="Genomic_DNA"/>
</dbReference>
<dbReference type="RefSeq" id="WP_069688994.1">
    <property type="nucleotide sequence ID" value="NZ_CP017147.1"/>
</dbReference>
<dbReference type="Gene3D" id="1.10.287.3810">
    <property type="match status" value="1"/>
</dbReference>
<dbReference type="KEGG" id="bvv:BHK69_04090"/>
<dbReference type="Gene3D" id="1.20.58.480">
    <property type="match status" value="1"/>
</dbReference>
<protein>
    <recommendedName>
        <fullName evidence="1">Tryptophan 2,3-dioxygenase</fullName>
        <shortName evidence="1">TDO</shortName>
        <ecNumber evidence="1">1.13.11.11</ecNumber>
    </recommendedName>
    <alternativeName>
        <fullName evidence="1">Tryptamin 2,3-dioxygenase</fullName>
    </alternativeName>
    <alternativeName>
        <fullName evidence="1">Tryptophan oxygenase</fullName>
        <shortName evidence="1">TO</shortName>
        <shortName evidence="1">TRPO</shortName>
    </alternativeName>
    <alternativeName>
        <fullName evidence="1">Tryptophan pyrrolase</fullName>
    </alternativeName>
    <alternativeName>
        <fullName evidence="1">Tryptophanase</fullName>
    </alternativeName>
</protein>
<comment type="pathway">
    <text evidence="1">Amino-acid degradation; L-tryptophan degradation via kynurenine pathway; L-kynurenine from L-tryptophan: step 1/2.</text>
</comment>
<evidence type="ECO:0000256" key="1">
    <source>
        <dbReference type="HAMAP-Rule" id="MF_01972"/>
    </source>
</evidence>
<dbReference type="OrthoDB" id="9776847at2"/>
<dbReference type="EC" id="1.13.11.11" evidence="1"/>
<comment type="subunit">
    <text evidence="1">Homotetramer.</text>
</comment>
<dbReference type="STRING" id="1526658.BHK69_04090"/>
<accession>A0A1D7TXD8</accession>
<dbReference type="InterPro" id="IPR037217">
    <property type="entry name" value="Trp/Indoleamine_2_3_dOase-like"/>
</dbReference>
<keyword evidence="1" id="KW-0408">Iron</keyword>
<dbReference type="GO" id="GO:0019441">
    <property type="term" value="P:L-tryptophan catabolic process to kynurenine"/>
    <property type="evidence" value="ECO:0007669"/>
    <property type="project" value="UniProtKB-UniRule"/>
</dbReference>
<comment type="cofactor">
    <cofactor evidence="1">
        <name>heme</name>
        <dbReference type="ChEBI" id="CHEBI:30413"/>
    </cofactor>
    <text evidence="1">Binds 1 heme group per subunit.</text>
</comment>
<proteinExistence type="inferred from homology"/>
<sequence>MSEAPRRLSYGSYLQVDRLLSCQEPESLKTGAPAHDEMLFIIVHQAYELWFRQILHELDRIQADFAARTVADEHLGRINAGLSRIHEILKLLVGQLDVLETMTPAGFLEFRDLLTPASGFQSVQFRLIEARLGLHDDARIRIDEQSMRERLAPEDRDKLSADTNPSLLSQLDAWLARTPFVALGDYSFRESYRAAVIAALQRDATSISADPALPEPQRQADAAAIEQALARFRALFEPDATTSTWRMSARAIEAALFISLYRDMPVLQLPFRLLQALMDIDESLTLWRLRHALMVERMIGVRPGTGGSSGSGYLKATAEKHRIFIDLFHLSTYLLGPRDLPALPDALRRRMGFSYGAA</sequence>
<keyword evidence="1" id="KW-0823">Tryptophan catabolism</keyword>
<comment type="function">
    <text evidence="1">Heme-dependent dioxygenase that catalyzes the oxidative cleavage of the L-tryptophan (L-Trp) pyrrole ring and converts L-tryptophan to N-formyl-L-kynurenine. Catalyzes the oxidative cleavage of the indole moiety.</text>
</comment>